<dbReference type="EnsemblMetazoa" id="XM_024226190.1">
    <property type="protein sequence ID" value="XP_024081958.1"/>
    <property type="gene ID" value="LOC106672322"/>
</dbReference>
<evidence type="ECO:0000313" key="2">
    <source>
        <dbReference type="EnsemblMetazoa" id="XP_024081958.1"/>
    </source>
</evidence>
<dbReference type="Proteomes" id="UP000494040">
    <property type="component" value="Unassembled WGS sequence"/>
</dbReference>
<feature type="chain" id="PRO_5035274971" evidence="1">
    <location>
        <begin position="19"/>
        <end position="116"/>
    </location>
</feature>
<feature type="signal peptide" evidence="1">
    <location>
        <begin position="1"/>
        <end position="18"/>
    </location>
</feature>
<protein>
    <submittedName>
        <fullName evidence="2">Uncharacterized protein</fullName>
    </submittedName>
</protein>
<reference evidence="2" key="1">
    <citation type="submission" date="2022-01" db="UniProtKB">
        <authorList>
            <consortium name="EnsemblMetazoa"/>
        </authorList>
    </citation>
    <scope>IDENTIFICATION</scope>
</reference>
<evidence type="ECO:0000256" key="1">
    <source>
        <dbReference type="SAM" id="SignalP"/>
    </source>
</evidence>
<sequence length="116" mass="12970">MYSEGLLLLVAGLALANGQVFLPQYVLPPPLQQAVTYQQPRVDLAHPEVVLNSQAEAQLPPHLLNPFYKNPRIAQALAKESWFGPGEMHVAHREAEKIPRTRIFSVLKNAGLARRR</sequence>
<keyword evidence="3" id="KW-1185">Reference proteome</keyword>
<dbReference type="GeneID" id="106672322"/>
<accession>A0A8I6SHA7</accession>
<dbReference type="OMA" id="QFRNNFY"/>
<dbReference type="RefSeq" id="XP_024081958.1">
    <property type="nucleotide sequence ID" value="XM_024226190.1"/>
</dbReference>
<dbReference type="KEGG" id="clec:106672322"/>
<organism evidence="2 3">
    <name type="scientific">Cimex lectularius</name>
    <name type="common">Bed bug</name>
    <name type="synonym">Acanthia lectularia</name>
    <dbReference type="NCBI Taxonomy" id="79782"/>
    <lineage>
        <taxon>Eukaryota</taxon>
        <taxon>Metazoa</taxon>
        <taxon>Ecdysozoa</taxon>
        <taxon>Arthropoda</taxon>
        <taxon>Hexapoda</taxon>
        <taxon>Insecta</taxon>
        <taxon>Pterygota</taxon>
        <taxon>Neoptera</taxon>
        <taxon>Paraneoptera</taxon>
        <taxon>Hemiptera</taxon>
        <taxon>Heteroptera</taxon>
        <taxon>Panheteroptera</taxon>
        <taxon>Cimicomorpha</taxon>
        <taxon>Cimicidae</taxon>
        <taxon>Cimex</taxon>
    </lineage>
</organism>
<keyword evidence="1" id="KW-0732">Signal</keyword>
<proteinExistence type="predicted"/>
<evidence type="ECO:0000313" key="3">
    <source>
        <dbReference type="Proteomes" id="UP000494040"/>
    </source>
</evidence>
<name>A0A8I6SHA7_CIMLE</name>
<dbReference type="AlphaFoldDB" id="A0A8I6SHA7"/>
<dbReference type="OrthoDB" id="7674957at2759"/>